<evidence type="ECO:0000259" key="4">
    <source>
        <dbReference type="Pfam" id="PF04064"/>
    </source>
</evidence>
<dbReference type="Pfam" id="PF04063">
    <property type="entry name" value="DUF383"/>
    <property type="match status" value="1"/>
</dbReference>
<gene>
    <name evidence="5" type="primary">EOG090X08WK</name>
</gene>
<dbReference type="InterPro" id="IPR039717">
    <property type="entry name" value="Hgh1"/>
</dbReference>
<dbReference type="InterPro" id="IPR016024">
    <property type="entry name" value="ARM-type_fold"/>
</dbReference>
<dbReference type="EMBL" id="LR023487">
    <property type="protein sequence ID" value="SVE93106.1"/>
    <property type="molecule type" value="mRNA"/>
</dbReference>
<feature type="domain" description="Protein HGH1 C-terminal" evidence="4">
    <location>
        <begin position="270"/>
        <end position="323"/>
    </location>
</feature>
<name>A0A4Y7NKJ0_9CRUS</name>
<dbReference type="Pfam" id="PF04064">
    <property type="entry name" value="DUF384"/>
    <property type="match status" value="1"/>
</dbReference>
<feature type="domain" description="Protein HGH1 N-terminal" evidence="3">
    <location>
        <begin position="96"/>
        <end position="265"/>
    </location>
</feature>
<dbReference type="InterPro" id="IPR007205">
    <property type="entry name" value="Protein_HGH1_N"/>
</dbReference>
<sequence length="348" mass="39602">MSSAEELVQFLKLDSRIDVKSLALQQILGLTGTLEGKKLLLKAPVIRSLCALFNDAQESVRTDASLIILNLSADEELVPSLLADDFEIIKIMLSIIEDPDHELADPACMILSNISRVPLGSEKLFSKMLPSMEKYIDIFCQENFNKKGAKLHYLAGIFSNLSQIPSMRKFVMDHANVFLQKLVSFTDYKHSAVRRGGVIGLIKNCCFETDHHEQLLSENVDLLPKLLLPLAGPEEFDDEDNEKLPIDLQYLGEDKTREPDPDIRKMLLEALTQLCTTKFGREYLRSKNTYVILRELHKWEKDESVIAPLEHLVNVIIRYEHEIGHDNLKDVEIPEDVVQKFESMEPTV</sequence>
<evidence type="ECO:0000256" key="1">
    <source>
        <dbReference type="ARBA" id="ARBA00006712"/>
    </source>
</evidence>
<dbReference type="AlphaFoldDB" id="A0A4Y7NKJ0"/>
<accession>A0A4Y7NKJ0</accession>
<proteinExistence type="evidence at transcript level"/>
<protein>
    <recommendedName>
        <fullName evidence="2">Protein HGH1 homolog</fullName>
    </recommendedName>
</protein>
<comment type="similarity">
    <text evidence="1">Belongs to the HGH1 family.</text>
</comment>
<evidence type="ECO:0000259" key="3">
    <source>
        <dbReference type="Pfam" id="PF04063"/>
    </source>
</evidence>
<evidence type="ECO:0000313" key="5">
    <source>
        <dbReference type="EMBL" id="SVE93106.1"/>
    </source>
</evidence>
<dbReference type="Gene3D" id="1.25.10.10">
    <property type="entry name" value="Leucine-rich Repeat Variant"/>
    <property type="match status" value="1"/>
</dbReference>
<dbReference type="InterPro" id="IPR007206">
    <property type="entry name" value="Protein_HGH1_C"/>
</dbReference>
<organism evidence="5">
    <name type="scientific">Moina brachiata</name>
    <dbReference type="NCBI Taxonomy" id="675436"/>
    <lineage>
        <taxon>Eukaryota</taxon>
        <taxon>Metazoa</taxon>
        <taxon>Ecdysozoa</taxon>
        <taxon>Arthropoda</taxon>
        <taxon>Crustacea</taxon>
        <taxon>Branchiopoda</taxon>
        <taxon>Diplostraca</taxon>
        <taxon>Cladocera</taxon>
        <taxon>Anomopoda</taxon>
        <taxon>Moinidae</taxon>
        <taxon>Moina</taxon>
    </lineage>
</organism>
<dbReference type="SUPFAM" id="SSF48371">
    <property type="entry name" value="ARM repeat"/>
    <property type="match status" value="1"/>
</dbReference>
<dbReference type="PANTHER" id="PTHR13387">
    <property type="entry name" value="PROTEIN HGH1 HOMOLOG"/>
    <property type="match status" value="1"/>
</dbReference>
<evidence type="ECO:0000256" key="2">
    <source>
        <dbReference type="ARBA" id="ARBA00014076"/>
    </source>
</evidence>
<dbReference type="PANTHER" id="PTHR13387:SF9">
    <property type="entry name" value="PROTEIN HGH1 HOMOLOG"/>
    <property type="match status" value="1"/>
</dbReference>
<reference evidence="5" key="1">
    <citation type="submission" date="2018-08" db="EMBL/GenBank/DDBJ databases">
        <authorList>
            <person name="Cornetti L."/>
        </authorList>
    </citation>
    <scope>NUCLEOTIDE SEQUENCE</scope>
    <source>
        <strain evidence="5">DE-FRO-2-1</strain>
    </source>
</reference>
<dbReference type="InterPro" id="IPR011989">
    <property type="entry name" value="ARM-like"/>
</dbReference>